<dbReference type="InterPro" id="IPR038591">
    <property type="entry name" value="NolW-like_sf"/>
</dbReference>
<protein>
    <submittedName>
        <fullName evidence="6">General secretion pathway protein GspD</fullName>
    </submittedName>
</protein>
<organism evidence="6 7">
    <name type="scientific">Mucilaginibacter boryungensis</name>
    <dbReference type="NCBI Taxonomy" id="768480"/>
    <lineage>
        <taxon>Bacteria</taxon>
        <taxon>Pseudomonadati</taxon>
        <taxon>Bacteroidota</taxon>
        <taxon>Sphingobacteriia</taxon>
        <taxon>Sphingobacteriales</taxon>
        <taxon>Sphingobacteriaceae</taxon>
        <taxon>Mucilaginibacter</taxon>
    </lineage>
</organism>
<comment type="caution">
    <text evidence="6">The sequence shown here is derived from an EMBL/GenBank/DDBJ whole genome shotgun (WGS) entry which is preliminary data.</text>
</comment>
<dbReference type="PRINTS" id="PR00811">
    <property type="entry name" value="BCTERIALGSPD"/>
</dbReference>
<dbReference type="PANTHER" id="PTHR30332:SF24">
    <property type="entry name" value="SECRETIN GSPD-RELATED"/>
    <property type="match status" value="1"/>
</dbReference>
<accession>A0ABR9XMK7</accession>
<evidence type="ECO:0000313" key="7">
    <source>
        <dbReference type="Proteomes" id="UP000632774"/>
    </source>
</evidence>
<reference evidence="6 7" key="1">
    <citation type="submission" date="2020-10" db="EMBL/GenBank/DDBJ databases">
        <title>Mucilaginibacter mali sp. nov., isolated from rhizosphere soil of apple orchard.</title>
        <authorList>
            <person name="Lee J.-S."/>
            <person name="Kim H.S."/>
            <person name="Kim J.-S."/>
        </authorList>
    </citation>
    <scope>NUCLEOTIDE SEQUENCE [LARGE SCALE GENOMIC DNA]</scope>
    <source>
        <strain evidence="6 7">KCTC 23157</strain>
    </source>
</reference>
<dbReference type="InterPro" id="IPR004846">
    <property type="entry name" value="T2SS/T3SS_dom"/>
</dbReference>
<evidence type="ECO:0000256" key="4">
    <source>
        <dbReference type="RuleBase" id="RU004003"/>
    </source>
</evidence>
<dbReference type="InterPro" id="IPR050810">
    <property type="entry name" value="Bact_Secretion_Sys_Channel"/>
</dbReference>
<evidence type="ECO:0000313" key="6">
    <source>
        <dbReference type="EMBL" id="MBE9668245.1"/>
    </source>
</evidence>
<gene>
    <name evidence="6" type="ORF">IRJ18_17880</name>
</gene>
<name>A0ABR9XMK7_9SPHI</name>
<evidence type="ECO:0000256" key="2">
    <source>
        <dbReference type="ARBA" id="ARBA00022729"/>
    </source>
</evidence>
<dbReference type="InterPro" id="IPR001775">
    <property type="entry name" value="GspD/PilQ"/>
</dbReference>
<evidence type="ECO:0000259" key="5">
    <source>
        <dbReference type="Pfam" id="PF00263"/>
    </source>
</evidence>
<proteinExistence type="inferred from homology"/>
<keyword evidence="2" id="KW-0732">Signal</keyword>
<dbReference type="Gene3D" id="3.30.1370.120">
    <property type="match status" value="1"/>
</dbReference>
<comment type="subcellular location">
    <subcellularLocation>
        <location evidence="1">Membrane</location>
    </subcellularLocation>
</comment>
<keyword evidence="7" id="KW-1185">Reference proteome</keyword>
<dbReference type="PANTHER" id="PTHR30332">
    <property type="entry name" value="PROBABLE GENERAL SECRETION PATHWAY PROTEIN D"/>
    <property type="match status" value="1"/>
</dbReference>
<comment type="similarity">
    <text evidence="4">Belongs to the bacterial secretin family.</text>
</comment>
<evidence type="ECO:0000256" key="1">
    <source>
        <dbReference type="ARBA" id="ARBA00004370"/>
    </source>
</evidence>
<keyword evidence="3" id="KW-0472">Membrane</keyword>
<dbReference type="Gene3D" id="3.55.50.30">
    <property type="match status" value="1"/>
</dbReference>
<sequence length="611" mass="66578">MEERLNSLAATVPGLKQTVQFSVTNVSLQDYLSALAKSNSLSINVDPKINIRVNNNLNNVTAINVLVFLAKAYNLDITTVGSILMITPYQDPSLSLKPPLKEISAKYDQLTNTLSFELSNDSLVAVARKITQVSGKNLVVPSGLQGKRISGFIKSAAFDAAVEKLAFSNDMKMVKTGDSFYLFQALSEGEELYVNGDKNTSVRRNFKPAGGTSGGNINLFTKMVAGQKLISADATNTPLADLVKAASQELGKNYFLYSDIKGNITTHITDISYDNFLGALFQGTDYTYREENGIYLIGDRKLEGLRAQKVIQLQNRSMDTVLAMIPAEWKKGVEIHEFREQNTLLLSGSGPQINEIQSLVKQIDLLVPMVMIEVTMVDINKSRTTATGIKLGVADSVKTGGTILPGVNFTFGAASINNLLDKLGGSYMNLGHVVPNFYATISALESHGNVEVHSIPKLTTLNGHTASLSIGNTRWYLIQTQNVLPSISTPTINFTQQYNKIDANMVINIKPMVSGDDQITLGIKIDITDFIGTPPVNAPPPTSTSKFESLIRAHNEDMIVLGGLERTVESDDSSGTPILSRIPILKYIFSTRTITKSKVVTLVFIKPTILR</sequence>
<dbReference type="Proteomes" id="UP000632774">
    <property type="component" value="Unassembled WGS sequence"/>
</dbReference>
<evidence type="ECO:0000256" key="3">
    <source>
        <dbReference type="ARBA" id="ARBA00023136"/>
    </source>
</evidence>
<dbReference type="Pfam" id="PF00263">
    <property type="entry name" value="Secretin"/>
    <property type="match status" value="1"/>
</dbReference>
<feature type="domain" description="Type II/III secretion system secretin-like" evidence="5">
    <location>
        <begin position="443"/>
        <end position="611"/>
    </location>
</feature>
<dbReference type="EMBL" id="JADFFM010000002">
    <property type="protein sequence ID" value="MBE9668245.1"/>
    <property type="molecule type" value="Genomic_DNA"/>
</dbReference>